<organism evidence="1 2">
    <name type="scientific">Candidatus Marsarchaeota G1 archaeon OSP_D</name>
    <dbReference type="NCBI Taxonomy" id="1978155"/>
    <lineage>
        <taxon>Archaea</taxon>
        <taxon>Candidatus Marsarchaeota</taxon>
        <taxon>Candidatus Marsarchaeota group 1</taxon>
    </lineage>
</organism>
<dbReference type="PANTHER" id="PTHR41930:SF1">
    <property type="entry name" value="DEPHOSPHO-COA KINASE"/>
    <property type="match status" value="1"/>
</dbReference>
<dbReference type="PANTHER" id="PTHR41930">
    <property type="entry name" value="UPF0200 PROTEIN MJ1399"/>
    <property type="match status" value="1"/>
</dbReference>
<reference evidence="1 2" key="1">
    <citation type="submission" date="2017-04" db="EMBL/GenBank/DDBJ databases">
        <title>Novel microbial lineages endemic to geothermal iron-oxide mats fill important gaps in the evolutionary history of Archaea.</title>
        <authorList>
            <person name="Jay Z.J."/>
            <person name="Beam J.P."/>
            <person name="Dlakic M."/>
            <person name="Rusch D.B."/>
            <person name="Kozubal M.A."/>
            <person name="Inskeep W.P."/>
        </authorList>
    </citation>
    <scope>NUCLEOTIDE SEQUENCE [LARGE SCALE GENOMIC DNA]</scope>
    <source>
        <strain evidence="1">OSP_D</strain>
    </source>
</reference>
<dbReference type="Proteomes" id="UP000240880">
    <property type="component" value="Unassembled WGS sequence"/>
</dbReference>
<evidence type="ECO:0000313" key="2">
    <source>
        <dbReference type="Proteomes" id="UP000240880"/>
    </source>
</evidence>
<evidence type="ECO:0000313" key="1">
    <source>
        <dbReference type="EMBL" id="PSN82145.1"/>
    </source>
</evidence>
<dbReference type="Gene3D" id="3.40.50.300">
    <property type="entry name" value="P-loop containing nucleotide triphosphate hydrolases"/>
    <property type="match status" value="1"/>
</dbReference>
<sequence>MGITGHFATGKDTVAEYLRDKHGYMVLSMYEPLKKLARDIYGEPTRSRVYELGKSLSEAFGRDLFIWWCEHSLRDFRGRIVVKDARFANEVLWLSGVAKLIIYLESTPEVAFERVKRRGRPGDPADLAELEVMWADEGEVDSIRDLPINNLVVVANNGDLDSLYGKVDDALRRWVGEG</sequence>
<dbReference type="AlphaFoldDB" id="A0A2R6A745"/>
<protein>
    <recommendedName>
        <fullName evidence="3">Dephospho-CoA kinase</fullName>
    </recommendedName>
</protein>
<accession>A0A2R6A745</accession>
<dbReference type="SUPFAM" id="SSF52540">
    <property type="entry name" value="P-loop containing nucleoside triphosphate hydrolases"/>
    <property type="match status" value="1"/>
</dbReference>
<dbReference type="EMBL" id="NEXC01000097">
    <property type="protein sequence ID" value="PSN82145.1"/>
    <property type="molecule type" value="Genomic_DNA"/>
</dbReference>
<name>A0A2R6A745_9ARCH</name>
<proteinExistence type="predicted"/>
<gene>
    <name evidence="1" type="ORF">B9Q01_08850</name>
</gene>
<dbReference type="InterPro" id="IPR027417">
    <property type="entry name" value="P-loop_NTPase"/>
</dbReference>
<evidence type="ECO:0008006" key="3">
    <source>
        <dbReference type="Google" id="ProtNLM"/>
    </source>
</evidence>
<comment type="caution">
    <text evidence="1">The sequence shown here is derived from an EMBL/GenBank/DDBJ whole genome shotgun (WGS) entry which is preliminary data.</text>
</comment>